<dbReference type="GO" id="GO:0005886">
    <property type="term" value="C:plasma membrane"/>
    <property type="evidence" value="ECO:0007669"/>
    <property type="project" value="TreeGrafter"/>
</dbReference>
<sequence>MRSRGGSSDDGYWSNRSSPKTHRPHRHLRTAAATTQSLPEEYNLSTSYSVSSSSSSQGSVNNEEETQDEDEAYSTNERLLGIAFISFMSFSLTQMYFAFRAESEAMKGDSAAMIVDSLTYLFNWFAERRKRTFDQYYVEPTALAFTPDRAHLVKQRTKRKVILQYEILPPLLSVSTLVVVTSVVLREALRVIWLDLHRDPTMQSDPNIQLMMMFSCINLGLDGVNFLCFARGGHLFGYDTTEEERAQQAAAQRTNGQQPQSVPLNDNSNTHEEEEEDEPEFMNTGHHHHHHHQHANLNMCSAYTHVFADTLRSVAVIIAAAMSEIFDDVTAEEADAAAALVVSLLIILSLLPLFQGMVQSVAALWAIRAEERSEAMTMEIKIEEKRRRDQFWNEGKVEWS</sequence>
<feature type="region of interest" description="Disordered" evidence="6">
    <location>
        <begin position="243"/>
        <end position="290"/>
    </location>
</feature>
<comment type="subcellular location">
    <subcellularLocation>
        <location evidence="1">Membrane</location>
        <topology evidence="1">Multi-pass membrane protein</topology>
    </subcellularLocation>
</comment>
<feature type="compositionally biased region" description="Low complexity" evidence="6">
    <location>
        <begin position="45"/>
        <end position="59"/>
    </location>
</feature>
<dbReference type="PANTHER" id="PTHR11562:SF17">
    <property type="entry name" value="RE54080P-RELATED"/>
    <property type="match status" value="1"/>
</dbReference>
<keyword evidence="4" id="KW-1133">Transmembrane helix</keyword>
<proteinExistence type="predicted"/>
<dbReference type="InterPro" id="IPR027469">
    <property type="entry name" value="Cation_efflux_TMD_sf"/>
</dbReference>
<evidence type="ECO:0000256" key="1">
    <source>
        <dbReference type="ARBA" id="ARBA00004141"/>
    </source>
</evidence>
<keyword evidence="3" id="KW-0864">Zinc transport</keyword>
<dbReference type="PANTHER" id="PTHR11562">
    <property type="entry name" value="CATION EFFLUX PROTEIN/ ZINC TRANSPORTER"/>
    <property type="match status" value="1"/>
</dbReference>
<evidence type="ECO:0000256" key="4">
    <source>
        <dbReference type="ARBA" id="ARBA00022989"/>
    </source>
</evidence>
<evidence type="ECO:0000313" key="8">
    <source>
        <dbReference type="EMBL" id="CAE0408803.1"/>
    </source>
</evidence>
<keyword evidence="3" id="KW-0813">Transport</keyword>
<evidence type="ECO:0000256" key="3">
    <source>
        <dbReference type="ARBA" id="ARBA00022906"/>
    </source>
</evidence>
<accession>A0A6S8JSI1</accession>
<keyword evidence="2" id="KW-0812">Transmembrane</keyword>
<keyword evidence="5" id="KW-0472">Membrane</keyword>
<feature type="region of interest" description="Disordered" evidence="6">
    <location>
        <begin position="1"/>
        <end position="72"/>
    </location>
</feature>
<name>A0A6S8JSI1_9STRA</name>
<evidence type="ECO:0000256" key="6">
    <source>
        <dbReference type="SAM" id="MobiDB-lite"/>
    </source>
</evidence>
<dbReference type="GO" id="GO:0005385">
    <property type="term" value="F:zinc ion transmembrane transporter activity"/>
    <property type="evidence" value="ECO:0007669"/>
    <property type="project" value="TreeGrafter"/>
</dbReference>
<evidence type="ECO:0000259" key="7">
    <source>
        <dbReference type="Pfam" id="PF01545"/>
    </source>
</evidence>
<feature type="compositionally biased region" description="Polar residues" evidence="6">
    <location>
        <begin position="255"/>
        <end position="268"/>
    </location>
</feature>
<evidence type="ECO:0000256" key="2">
    <source>
        <dbReference type="ARBA" id="ARBA00022692"/>
    </source>
</evidence>
<dbReference type="SUPFAM" id="SSF161111">
    <property type="entry name" value="Cation efflux protein transmembrane domain-like"/>
    <property type="match status" value="1"/>
</dbReference>
<dbReference type="Pfam" id="PF01545">
    <property type="entry name" value="Cation_efflux"/>
    <property type="match status" value="1"/>
</dbReference>
<protein>
    <recommendedName>
        <fullName evidence="7">Cation efflux protein transmembrane domain-containing protein</fullName>
    </recommendedName>
</protein>
<keyword evidence="3" id="KW-0406">Ion transport</keyword>
<feature type="domain" description="Cation efflux protein transmembrane" evidence="7">
    <location>
        <begin position="171"/>
        <end position="354"/>
    </location>
</feature>
<dbReference type="EMBL" id="HBIM01007648">
    <property type="protein sequence ID" value="CAE0408804.1"/>
    <property type="molecule type" value="Transcribed_RNA"/>
</dbReference>
<dbReference type="AlphaFoldDB" id="A0A6S8JSI1"/>
<organism evidence="9">
    <name type="scientific">Amphora coffeiformis</name>
    <dbReference type="NCBI Taxonomy" id="265554"/>
    <lineage>
        <taxon>Eukaryota</taxon>
        <taxon>Sar</taxon>
        <taxon>Stramenopiles</taxon>
        <taxon>Ochrophyta</taxon>
        <taxon>Bacillariophyta</taxon>
        <taxon>Bacillariophyceae</taxon>
        <taxon>Bacillariophycidae</taxon>
        <taxon>Thalassiophysales</taxon>
        <taxon>Catenulaceae</taxon>
        <taxon>Amphora</taxon>
    </lineage>
</organism>
<evidence type="ECO:0000313" key="9">
    <source>
        <dbReference type="EMBL" id="CAE0408804.1"/>
    </source>
</evidence>
<dbReference type="InterPro" id="IPR050681">
    <property type="entry name" value="CDF/SLC30A"/>
</dbReference>
<dbReference type="EMBL" id="HBIM01007647">
    <property type="protein sequence ID" value="CAE0408803.1"/>
    <property type="molecule type" value="Transcribed_RNA"/>
</dbReference>
<feature type="compositionally biased region" description="Acidic residues" evidence="6">
    <location>
        <begin position="62"/>
        <end position="72"/>
    </location>
</feature>
<gene>
    <name evidence="8" type="ORF">ACOF00016_LOCUS6513</name>
    <name evidence="9" type="ORF">ACOF00016_LOCUS6514</name>
</gene>
<dbReference type="Gene3D" id="1.20.1510.10">
    <property type="entry name" value="Cation efflux protein transmembrane domain"/>
    <property type="match status" value="1"/>
</dbReference>
<keyword evidence="3" id="KW-0862">Zinc</keyword>
<evidence type="ECO:0000256" key="5">
    <source>
        <dbReference type="ARBA" id="ARBA00023136"/>
    </source>
</evidence>
<feature type="compositionally biased region" description="Basic residues" evidence="6">
    <location>
        <begin position="19"/>
        <end position="29"/>
    </location>
</feature>
<dbReference type="InterPro" id="IPR058533">
    <property type="entry name" value="Cation_efflux_TM"/>
</dbReference>
<reference evidence="9" key="1">
    <citation type="submission" date="2021-01" db="EMBL/GenBank/DDBJ databases">
        <authorList>
            <person name="Corre E."/>
            <person name="Pelletier E."/>
            <person name="Niang G."/>
            <person name="Scheremetjew M."/>
            <person name="Finn R."/>
            <person name="Kale V."/>
            <person name="Holt S."/>
            <person name="Cochrane G."/>
            <person name="Meng A."/>
            <person name="Brown T."/>
            <person name="Cohen L."/>
        </authorList>
    </citation>
    <scope>NUCLEOTIDE SEQUENCE</scope>
    <source>
        <strain evidence="9">CCMP127</strain>
    </source>
</reference>